<dbReference type="PANTHER" id="PTHR43798:SF33">
    <property type="entry name" value="HYDROLASE, PUTATIVE (AFU_ORTHOLOGUE AFUA_2G14860)-RELATED"/>
    <property type="match status" value="1"/>
</dbReference>
<dbReference type="Pfam" id="PF00561">
    <property type="entry name" value="Abhydrolase_1"/>
    <property type="match status" value="1"/>
</dbReference>
<accession>A0A1N7G468</accession>
<name>A0A1N7G468_9RHOB</name>
<dbReference type="SUPFAM" id="SSF53474">
    <property type="entry name" value="alpha/beta-Hydrolases"/>
    <property type="match status" value="1"/>
</dbReference>
<dbReference type="InterPro" id="IPR000073">
    <property type="entry name" value="AB_hydrolase_1"/>
</dbReference>
<dbReference type="InterPro" id="IPR050266">
    <property type="entry name" value="AB_hydrolase_sf"/>
</dbReference>
<dbReference type="InterPro" id="IPR029058">
    <property type="entry name" value="AB_hydrolase_fold"/>
</dbReference>
<feature type="domain" description="AB hydrolase-1" evidence="1">
    <location>
        <begin position="27"/>
        <end position="267"/>
    </location>
</feature>
<gene>
    <name evidence="2" type="ORF">SAMN05421666_1658</name>
</gene>
<evidence type="ECO:0000259" key="1">
    <source>
        <dbReference type="Pfam" id="PF00561"/>
    </source>
</evidence>
<dbReference type="STRING" id="573024.SAMN05216208_0478"/>
<dbReference type="PANTHER" id="PTHR43798">
    <property type="entry name" value="MONOACYLGLYCEROL LIPASE"/>
    <property type="match status" value="1"/>
</dbReference>
<dbReference type="OrthoDB" id="9791366at2"/>
<dbReference type="Proteomes" id="UP000186019">
    <property type="component" value="Unassembled WGS sequence"/>
</dbReference>
<dbReference type="GO" id="GO:0016020">
    <property type="term" value="C:membrane"/>
    <property type="evidence" value="ECO:0007669"/>
    <property type="project" value="TreeGrafter"/>
</dbReference>
<protein>
    <submittedName>
        <fullName evidence="2">Pimeloyl-ACP methyl ester carboxylesterase</fullName>
    </submittedName>
</protein>
<dbReference type="EMBL" id="FTNV01000001">
    <property type="protein sequence ID" value="SIS07361.1"/>
    <property type="molecule type" value="Genomic_DNA"/>
</dbReference>
<dbReference type="GO" id="GO:0047372">
    <property type="term" value="F:monoacylglycerol lipase activity"/>
    <property type="evidence" value="ECO:0007669"/>
    <property type="project" value="TreeGrafter"/>
</dbReference>
<dbReference type="AlphaFoldDB" id="A0A1N7G468"/>
<evidence type="ECO:0000313" key="3">
    <source>
        <dbReference type="Proteomes" id="UP000186019"/>
    </source>
</evidence>
<dbReference type="Gene3D" id="3.40.50.1820">
    <property type="entry name" value="alpha/beta hydrolase"/>
    <property type="match status" value="1"/>
</dbReference>
<dbReference type="GO" id="GO:0046464">
    <property type="term" value="P:acylglycerol catabolic process"/>
    <property type="evidence" value="ECO:0007669"/>
    <property type="project" value="TreeGrafter"/>
</dbReference>
<proteinExistence type="predicted"/>
<evidence type="ECO:0000313" key="2">
    <source>
        <dbReference type="EMBL" id="SIS07361.1"/>
    </source>
</evidence>
<reference evidence="2 3" key="1">
    <citation type="submission" date="2017-01" db="EMBL/GenBank/DDBJ databases">
        <authorList>
            <person name="Mah S.A."/>
            <person name="Swanson W.J."/>
            <person name="Moy G.W."/>
            <person name="Vacquier V.D."/>
        </authorList>
    </citation>
    <scope>NUCLEOTIDE SEQUENCE [LARGE SCALE GENOMIC DNA]</scope>
    <source>
        <strain evidence="2 3">DSM 29590</strain>
    </source>
</reference>
<organism evidence="2 3">
    <name type="scientific">Roseovarius nanhaiticus</name>
    <dbReference type="NCBI Taxonomy" id="573024"/>
    <lineage>
        <taxon>Bacteria</taxon>
        <taxon>Pseudomonadati</taxon>
        <taxon>Pseudomonadota</taxon>
        <taxon>Alphaproteobacteria</taxon>
        <taxon>Rhodobacterales</taxon>
        <taxon>Roseobacteraceae</taxon>
        <taxon>Roseovarius</taxon>
    </lineage>
</organism>
<keyword evidence="3" id="KW-1185">Reference proteome</keyword>
<dbReference type="PRINTS" id="PR00111">
    <property type="entry name" value="ABHYDROLASE"/>
</dbReference>
<dbReference type="RefSeq" id="WP_076532578.1">
    <property type="nucleotide sequence ID" value="NZ_CANNEL010000003.1"/>
</dbReference>
<sequence length="282" mass="30820">MARFTAPDGLNLHYIDSLDAPGAHDGPAILCLAGLTRNSEDFRFVLPFLPEYRVIRMDYRGRGQSDWAHDITTYSVAQEAEDAIALMDHLGLERATILGTSRGGLIAMLLAATHPQRLNGAILNDIGPEIAPGGLERIFEYVGQRPTFANYDAAADALVALMAPRFAGVTRDRWRIHAELIWNQASDGLDLRYDPRLRDALLGQAGAGPAPDLWALWDALAQLPVTVLQGANSDLLNAEILARMQARAPDMRAVTVPDRGHVPFLDERAALEGILSHLKDFA</sequence>